<proteinExistence type="predicted"/>
<name>A0A9D7LTG0_9RHOO</name>
<comment type="caution">
    <text evidence="1">The sequence shown here is derived from an EMBL/GenBank/DDBJ whole genome shotgun (WGS) entry which is preliminary data.</text>
</comment>
<sequence>MIIDKKAILQTGKDARCRARRDLDLRAVKLLTIRPVLSQLELPTGRMFSSDTQMHAASYPAVPLIESASTTGLINVLKSHRLQAKIFD</sequence>
<gene>
    <name evidence="1" type="ORF">IPN75_16820</name>
</gene>
<accession>A0A9D7LTG0</accession>
<dbReference type="EMBL" id="JADKBR010000020">
    <property type="protein sequence ID" value="MBK8891923.1"/>
    <property type="molecule type" value="Genomic_DNA"/>
</dbReference>
<dbReference type="AlphaFoldDB" id="A0A9D7LTG0"/>
<evidence type="ECO:0000313" key="1">
    <source>
        <dbReference type="EMBL" id="MBK8891923.1"/>
    </source>
</evidence>
<protein>
    <submittedName>
        <fullName evidence="1">Uncharacterized protein</fullName>
    </submittedName>
</protein>
<dbReference type="Proteomes" id="UP000808146">
    <property type="component" value="Unassembled WGS sequence"/>
</dbReference>
<evidence type="ECO:0000313" key="2">
    <source>
        <dbReference type="Proteomes" id="UP000808146"/>
    </source>
</evidence>
<reference evidence="1" key="1">
    <citation type="submission" date="2020-10" db="EMBL/GenBank/DDBJ databases">
        <title>Connecting structure to function with the recovery of over 1000 high-quality activated sludge metagenome-assembled genomes encoding full-length rRNA genes using long-read sequencing.</title>
        <authorList>
            <person name="Singleton C.M."/>
            <person name="Petriglieri F."/>
            <person name="Kristensen J.M."/>
            <person name="Kirkegaard R.H."/>
            <person name="Michaelsen T.Y."/>
            <person name="Andersen M.H."/>
            <person name="Karst S.M."/>
            <person name="Dueholm M.S."/>
            <person name="Nielsen P.H."/>
            <person name="Albertsen M."/>
        </authorList>
    </citation>
    <scope>NUCLEOTIDE SEQUENCE</scope>
    <source>
        <strain evidence="1">OdNE_18-Q3-R46-58_BAT3C.305</strain>
    </source>
</reference>
<organism evidence="1 2">
    <name type="scientific">Candidatus Dechloromonas phosphorivorans</name>
    <dbReference type="NCBI Taxonomy" id="2899244"/>
    <lineage>
        <taxon>Bacteria</taxon>
        <taxon>Pseudomonadati</taxon>
        <taxon>Pseudomonadota</taxon>
        <taxon>Betaproteobacteria</taxon>
        <taxon>Rhodocyclales</taxon>
        <taxon>Azonexaceae</taxon>
        <taxon>Dechloromonas</taxon>
    </lineage>
</organism>